<dbReference type="EMBL" id="CP047180">
    <property type="protein sequence ID" value="QHC64324.1"/>
    <property type="molecule type" value="Genomic_DNA"/>
</dbReference>
<gene>
    <name evidence="1" type="ORF">GSU69_17665</name>
</gene>
<dbReference type="RefSeq" id="WP_127888147.1">
    <property type="nucleotide sequence ID" value="NZ_CP047180.1"/>
</dbReference>
<sequence length="287" mass="30164">MTRRWWLSLAAVAATGLAVGGATLFSWTISETPFDRPDPGFDRLTAQVASVPGVEVRESARWVEAPVFLDPTSRLVLDVDEASLPAVLETACSTDYADHVAWSFRVLTDGGNAVSVHGPWEGPGGASRCPELDVDPAGLLGPLDGVVSGLDLQAAVWDGTDGRAGRFSLLAIEDPEAPDALLPLVAHAEDLRAAAGVVGDRPVEISGSRISALVRPGEQERYAALLAELLGRHGVTGFFDSSDGTQTDGVDKVQVTAPESEHAAVEEALRESGLSIADLPVRFLPEP</sequence>
<accession>A0ABX6H3D5</accession>
<dbReference type="Proteomes" id="UP000464597">
    <property type="component" value="Chromosome"/>
</dbReference>
<evidence type="ECO:0000313" key="1">
    <source>
        <dbReference type="EMBL" id="QHC64324.1"/>
    </source>
</evidence>
<keyword evidence="2" id="KW-1185">Reference proteome</keyword>
<protein>
    <submittedName>
        <fullName evidence="1">Uncharacterized protein</fullName>
    </submittedName>
</protein>
<organism evidence="1 2">
    <name type="scientific">Rathayibacter festucae</name>
    <dbReference type="NCBI Taxonomy" id="110937"/>
    <lineage>
        <taxon>Bacteria</taxon>
        <taxon>Bacillati</taxon>
        <taxon>Actinomycetota</taxon>
        <taxon>Actinomycetes</taxon>
        <taxon>Micrococcales</taxon>
        <taxon>Microbacteriaceae</taxon>
        <taxon>Rathayibacter</taxon>
    </lineage>
</organism>
<proteinExistence type="predicted"/>
<evidence type="ECO:0000313" key="2">
    <source>
        <dbReference type="Proteomes" id="UP000464597"/>
    </source>
</evidence>
<name>A0ABX6H3D5_9MICO</name>
<reference evidence="2" key="1">
    <citation type="submission" date="2019-12" db="EMBL/GenBank/DDBJ databases">
        <title>Complete and draft genome sequences of new strains and members of some known species of the genus Rathayibacter isolated from plants.</title>
        <authorList>
            <person name="Tarlachkov S.V."/>
            <person name="Starodumova I.P."/>
            <person name="Dorofeeva L.V."/>
            <person name="Prisyazhnaya N.V."/>
            <person name="Leyn S."/>
            <person name="Zlamal J."/>
            <person name="Elan M."/>
            <person name="Osterman A.L."/>
            <person name="Nadler S."/>
            <person name="Subbotin S.A."/>
            <person name="Evtushenko L.I."/>
        </authorList>
    </citation>
    <scope>NUCLEOTIDE SEQUENCE [LARGE SCALE GENOMIC DNA]</scope>
    <source>
        <strain evidence="2">VKM Ac-2802</strain>
    </source>
</reference>